<organism evidence="1 2">
    <name type="scientific">Purpureocillium lilacinum</name>
    <name type="common">Paecilomyces lilacinus</name>
    <dbReference type="NCBI Taxonomy" id="33203"/>
    <lineage>
        <taxon>Eukaryota</taxon>
        <taxon>Fungi</taxon>
        <taxon>Dikarya</taxon>
        <taxon>Ascomycota</taxon>
        <taxon>Pezizomycotina</taxon>
        <taxon>Sordariomycetes</taxon>
        <taxon>Hypocreomycetidae</taxon>
        <taxon>Hypocreales</taxon>
        <taxon>Ophiocordycipitaceae</taxon>
        <taxon>Purpureocillium</taxon>
    </lineage>
</organism>
<dbReference type="EMBL" id="JBGNUJ010000004">
    <property type="protein sequence ID" value="KAL3960591.1"/>
    <property type="molecule type" value="Genomic_DNA"/>
</dbReference>
<evidence type="ECO:0000313" key="1">
    <source>
        <dbReference type="EMBL" id="KAL3960591.1"/>
    </source>
</evidence>
<gene>
    <name evidence="1" type="ORF">ACCO45_005708</name>
</gene>
<evidence type="ECO:0000313" key="2">
    <source>
        <dbReference type="Proteomes" id="UP001638806"/>
    </source>
</evidence>
<keyword evidence="2" id="KW-1185">Reference proteome</keyword>
<reference evidence="1" key="1">
    <citation type="submission" date="2024-12" db="EMBL/GenBank/DDBJ databases">
        <title>Comparative genomics and development of molecular markers within Purpureocillium lilacinum and among Purpureocillium species.</title>
        <authorList>
            <person name="Yeh Z.-Y."/>
            <person name="Ni N.-T."/>
            <person name="Lo P.-H."/>
            <person name="Mushyakhwo K."/>
            <person name="Lin C.-F."/>
            <person name="Nai Y.-S."/>
        </authorList>
    </citation>
    <scope>NUCLEOTIDE SEQUENCE</scope>
    <source>
        <strain evidence="1">NCHU-NPUST-175</strain>
    </source>
</reference>
<sequence>MSSGVVRSTALRAGGACVRCRKGKTKCVYENGRAPCKNCAKGMHECYLPSESMAHHHGQSPARHASAHRPARDSLPAAGAGSSDSRQAVVGAGSARHVQAVSEKLTPELIAECERVVSKTFPACVAFHKPSFLQQLKNASLEPALVYGLLTCAGRSSPSLIRRYGSPTQAAETFAAKAIALINQNMDHPNLADIQSLCLLIIHEWGTRNAVRAYIYLGQAARMLQMYRILNSHHTSDSADQFLRDESFRRTLWLIYILDSLLTSTPGRFPALSVQDTADVSLPCSDINFAFGNAVYVKTLGQQLGHHAISPGHAVPGEVGEFGQIVLAATIWRDVVAMLTVTSLANFREEDCSSLIAKIEGLRSSLPMQFIDKPGQINLHMTMGSGYTYAMLHCLLHCATVFVHRRRLLQEVTAPNFSLESFRASPRCHDIVDRLFTSCHGTISLLNAVEAGAEKDHATCFPIFMLFSSFTASATVAYLSLKGLTPPNAAETAAHIVKDGLRFMHDGTENWPLMTSWLRHLTVMQRVLNNDAATGTGISGGHGGSRHGSHSHGGIKDELSSNADTNPDAMDYDQQTGSGGAAGQGGAPQRSVSESEPKQQSPELGSNGVVAAPEGPSTSQDMTAPELCQAFERQLLDLDDLAAFMGGGV</sequence>
<protein>
    <submittedName>
        <fullName evidence="1">Uncharacterized protein</fullName>
    </submittedName>
</protein>
<dbReference type="Proteomes" id="UP001638806">
    <property type="component" value="Unassembled WGS sequence"/>
</dbReference>
<comment type="caution">
    <text evidence="1">The sequence shown here is derived from an EMBL/GenBank/DDBJ whole genome shotgun (WGS) entry which is preliminary data.</text>
</comment>
<name>A0ACC4DWF8_PURLI</name>
<accession>A0ACC4DWF8</accession>
<proteinExistence type="predicted"/>